<reference evidence="1" key="1">
    <citation type="journal article" date="2021" name="Open Biol.">
        <title>Shared evolutionary footprints suggest mitochondrial oxidative damage underlies multiple complex I losses in fungi.</title>
        <authorList>
            <person name="Schikora-Tamarit M.A."/>
            <person name="Marcet-Houben M."/>
            <person name="Nosek J."/>
            <person name="Gabaldon T."/>
        </authorList>
    </citation>
    <scope>NUCLEOTIDE SEQUENCE</scope>
    <source>
        <strain evidence="1">NCAIM Y.01608</strain>
    </source>
</reference>
<evidence type="ECO:0000313" key="1">
    <source>
        <dbReference type="EMBL" id="KAH3674095.1"/>
    </source>
</evidence>
<sequence>MASLFCNIFDIRSNSPKPKRSTSPDSMCEPLSDLRIASMLSTICSAFSGLIRSQSLLISDRSAPASFSSVSSVNSSSSSISAQFSNCLSKSVTCLETSIFEFPSPISGTLKSVPSSPKSKRLSVSIIGCIACRYDDVDETL</sequence>
<evidence type="ECO:0000313" key="2">
    <source>
        <dbReference type="Proteomes" id="UP000788993"/>
    </source>
</evidence>
<name>A0A9P8PM78_9ASCO</name>
<proteinExistence type="predicted"/>
<dbReference type="Proteomes" id="UP000788993">
    <property type="component" value="Unassembled WGS sequence"/>
</dbReference>
<gene>
    <name evidence="1" type="ORF">OGATHE_002075</name>
</gene>
<organism evidence="1 2">
    <name type="scientific">Ogataea polymorpha</name>
    <dbReference type="NCBI Taxonomy" id="460523"/>
    <lineage>
        <taxon>Eukaryota</taxon>
        <taxon>Fungi</taxon>
        <taxon>Dikarya</taxon>
        <taxon>Ascomycota</taxon>
        <taxon>Saccharomycotina</taxon>
        <taxon>Pichiomycetes</taxon>
        <taxon>Pichiales</taxon>
        <taxon>Pichiaceae</taxon>
        <taxon>Ogataea</taxon>
    </lineage>
</organism>
<accession>A0A9P8PM78</accession>
<reference evidence="1" key="2">
    <citation type="submission" date="2021-01" db="EMBL/GenBank/DDBJ databases">
        <authorList>
            <person name="Schikora-Tamarit M.A."/>
        </authorList>
    </citation>
    <scope>NUCLEOTIDE SEQUENCE</scope>
    <source>
        <strain evidence="1">NCAIM Y.01608</strain>
    </source>
</reference>
<comment type="caution">
    <text evidence="1">The sequence shown here is derived from an EMBL/GenBank/DDBJ whole genome shotgun (WGS) entry which is preliminary data.</text>
</comment>
<keyword evidence="2" id="KW-1185">Reference proteome</keyword>
<dbReference type="EMBL" id="JAEUBD010000526">
    <property type="protein sequence ID" value="KAH3674095.1"/>
    <property type="molecule type" value="Genomic_DNA"/>
</dbReference>
<dbReference type="AlphaFoldDB" id="A0A9P8PM78"/>
<protein>
    <submittedName>
        <fullName evidence="1">Uncharacterized protein</fullName>
    </submittedName>
</protein>